<feature type="compositionally biased region" description="Basic and acidic residues" evidence="1">
    <location>
        <begin position="39"/>
        <end position="54"/>
    </location>
</feature>
<name>A0AAN6KU35_9PEZI</name>
<sequence>MHSPFSRDCSATCQHERYRTGCLACRLHDLELEGQEAATEREKCEDTVKRDEATLARGGPAQEDREVFEKQMAVTRKRLGDWNERCTALEKMAHLAADEVKSVCADNEPSELAAAFETRAQEAANRLEQLWRAAEFTADGRFVQYQLEGQTPSIEDLDRAGVPALEDGIASDGTGLQTMTGKTSTVGAQQSGETEQATLAVEQSGERPTQESTTGESATNSPGDSDGCPPAESLDESEEQYRTGMLEKLAQWAPPADFDDGSSQHPDPRIYYDGEPLGERDARQVGTGR</sequence>
<dbReference type="AlphaFoldDB" id="A0AAN6KU35"/>
<feature type="region of interest" description="Disordered" evidence="1">
    <location>
        <begin position="39"/>
        <end position="63"/>
    </location>
</feature>
<evidence type="ECO:0000313" key="2">
    <source>
        <dbReference type="EMBL" id="KAK1001384.1"/>
    </source>
</evidence>
<proteinExistence type="predicted"/>
<evidence type="ECO:0000256" key="1">
    <source>
        <dbReference type="SAM" id="MobiDB-lite"/>
    </source>
</evidence>
<evidence type="ECO:0000313" key="3">
    <source>
        <dbReference type="Proteomes" id="UP001175353"/>
    </source>
</evidence>
<comment type="caution">
    <text evidence="2">The sequence shown here is derived from an EMBL/GenBank/DDBJ whole genome shotgun (WGS) entry which is preliminary data.</text>
</comment>
<feature type="compositionally biased region" description="Basic and acidic residues" evidence="1">
    <location>
        <begin position="266"/>
        <end position="283"/>
    </location>
</feature>
<protein>
    <submittedName>
        <fullName evidence="2">Uncharacterized protein</fullName>
    </submittedName>
</protein>
<accession>A0AAN6KU35</accession>
<feature type="compositionally biased region" description="Polar residues" evidence="1">
    <location>
        <begin position="210"/>
        <end position="223"/>
    </location>
</feature>
<dbReference type="EMBL" id="JAUJLE010000034">
    <property type="protein sequence ID" value="KAK1001384.1"/>
    <property type="molecule type" value="Genomic_DNA"/>
</dbReference>
<feature type="compositionally biased region" description="Polar residues" evidence="1">
    <location>
        <begin position="174"/>
        <end position="197"/>
    </location>
</feature>
<keyword evidence="3" id="KW-1185">Reference proteome</keyword>
<dbReference type="Proteomes" id="UP001175353">
    <property type="component" value="Unassembled WGS sequence"/>
</dbReference>
<gene>
    <name evidence="2" type="ORF">LTR91_005436</name>
</gene>
<reference evidence="2" key="1">
    <citation type="submission" date="2023-06" db="EMBL/GenBank/DDBJ databases">
        <title>Black Yeasts Isolated from many extreme environments.</title>
        <authorList>
            <person name="Coleine C."/>
            <person name="Stajich J.E."/>
            <person name="Selbmann L."/>
        </authorList>
    </citation>
    <scope>NUCLEOTIDE SEQUENCE</scope>
    <source>
        <strain evidence="2">CCFEE 5200</strain>
    </source>
</reference>
<feature type="region of interest" description="Disordered" evidence="1">
    <location>
        <begin position="165"/>
        <end position="289"/>
    </location>
</feature>
<organism evidence="2 3">
    <name type="scientific">Friedmanniomyces endolithicus</name>
    <dbReference type="NCBI Taxonomy" id="329885"/>
    <lineage>
        <taxon>Eukaryota</taxon>
        <taxon>Fungi</taxon>
        <taxon>Dikarya</taxon>
        <taxon>Ascomycota</taxon>
        <taxon>Pezizomycotina</taxon>
        <taxon>Dothideomycetes</taxon>
        <taxon>Dothideomycetidae</taxon>
        <taxon>Mycosphaerellales</taxon>
        <taxon>Teratosphaeriaceae</taxon>
        <taxon>Friedmanniomyces</taxon>
    </lineage>
</organism>